<evidence type="ECO:0000259" key="9">
    <source>
        <dbReference type="PROSITE" id="PS50048"/>
    </source>
</evidence>
<dbReference type="GO" id="GO:0000981">
    <property type="term" value="F:DNA-binding transcription factor activity, RNA polymerase II-specific"/>
    <property type="evidence" value="ECO:0007669"/>
    <property type="project" value="InterPro"/>
</dbReference>
<dbReference type="PANTHER" id="PTHR31845">
    <property type="entry name" value="FINGER DOMAIN PROTEIN, PUTATIVE-RELATED"/>
    <property type="match status" value="1"/>
</dbReference>
<dbReference type="GO" id="GO:0000976">
    <property type="term" value="F:transcription cis-regulatory region binding"/>
    <property type="evidence" value="ECO:0007669"/>
    <property type="project" value="TreeGrafter"/>
</dbReference>
<keyword evidence="5" id="KW-0238">DNA-binding</keyword>
<dbReference type="Gene3D" id="4.10.240.10">
    <property type="entry name" value="Zn(2)-C6 fungal-type DNA-binding domain"/>
    <property type="match status" value="1"/>
</dbReference>
<dbReference type="STRING" id="106004.A0A1Y2FVN4"/>
<protein>
    <recommendedName>
        <fullName evidence="9">Zn(2)-C6 fungal-type domain-containing protein</fullName>
    </recommendedName>
</protein>
<evidence type="ECO:0000313" key="11">
    <source>
        <dbReference type="Proteomes" id="UP000193467"/>
    </source>
</evidence>
<dbReference type="OrthoDB" id="4454541at2759"/>
<feature type="compositionally biased region" description="Low complexity" evidence="8">
    <location>
        <begin position="66"/>
        <end position="81"/>
    </location>
</feature>
<dbReference type="SUPFAM" id="SSF57701">
    <property type="entry name" value="Zn2/Cys6 DNA-binding domain"/>
    <property type="match status" value="1"/>
</dbReference>
<feature type="compositionally biased region" description="Polar residues" evidence="8">
    <location>
        <begin position="208"/>
        <end position="223"/>
    </location>
</feature>
<feature type="compositionally biased region" description="Acidic residues" evidence="8">
    <location>
        <begin position="224"/>
        <end position="233"/>
    </location>
</feature>
<dbReference type="GO" id="GO:0005634">
    <property type="term" value="C:nucleus"/>
    <property type="evidence" value="ECO:0007669"/>
    <property type="project" value="UniProtKB-SubCell"/>
</dbReference>
<keyword evidence="7" id="KW-0539">Nucleus</keyword>
<evidence type="ECO:0000256" key="8">
    <source>
        <dbReference type="SAM" id="MobiDB-lite"/>
    </source>
</evidence>
<evidence type="ECO:0000256" key="4">
    <source>
        <dbReference type="ARBA" id="ARBA00023015"/>
    </source>
</evidence>
<feature type="region of interest" description="Disordered" evidence="8">
    <location>
        <begin position="793"/>
        <end position="817"/>
    </location>
</feature>
<feature type="compositionally biased region" description="Low complexity" evidence="8">
    <location>
        <begin position="805"/>
        <end position="817"/>
    </location>
</feature>
<feature type="region of interest" description="Disordered" evidence="8">
    <location>
        <begin position="198"/>
        <end position="235"/>
    </location>
</feature>
<evidence type="ECO:0000256" key="6">
    <source>
        <dbReference type="ARBA" id="ARBA00023163"/>
    </source>
</evidence>
<accession>A0A1Y2FVN4</accession>
<keyword evidence="3" id="KW-0862">Zinc</keyword>
<dbReference type="PROSITE" id="PS50048">
    <property type="entry name" value="ZN2_CY6_FUNGAL_2"/>
    <property type="match status" value="1"/>
</dbReference>
<sequence>MQPNGYQQQQQQAHNHAQYPSMQGGGQQLPAGLQAPPPQLHQLYQQAQPGPSHGMSQPQPQPPNLQPTQQQQQQQQQQPTPSSNNGSMPKKTAKAKASGTGAKGDKAKDKKTRSRLACLACKSTKQKCDGPSRVPCRRCELYGLECKFPPSAGVIAPTHPPAAPNTKPPAGEPSPAVTQKLYEIAARLQSIESALHLNPAGFQDSPHGASSHTASHQARSLSGSEDEDMEQDGEDKTRAATYNPLHQINMSIDEIVGQPARGAPLGDDYGAPDVLKRGVLTAEECQELFDFFFCSIHPWVMMLSLDEDRNAMGVRSRSSLLFHTILVLSTSYSTPFPSQLHTTLVTFTNNIFAPQILNPQPHELTTDFLRALDLLNLFKMTQFATRRAEGLDIAEAMRASKVNGLASWMAQGILARTAERLELSSVLSKFSRAYSASANGTPISSDLLKDLRLYYWLLSNDVHGNVQSGRRCNMEGAAALTTTRLFSSLQLQPYDTRLAASVEMFEVARPILRSTSYERTRRIARPDLERYNQGMTAWEEFWVPVLQRQLAVDPLAMSVLCPFAWFITLQFNAAAYVSWKRNRFYTTDSDGGRDGGSGGAGSTGLPAPDVKPKRLRSDGMRGLTQWEHDGLLKCVKAAEGLIFTLSEESRIPGGWRAVQWEEAERTDGWRKLIMDDSVVELSKWGMDAITCVAYIFPLVFLCKLVNEGLLTADLVLLHTPQVQQPWLYTQKLPRLLELGASFLDAIALNPDHPARSQAQMLRTLLDSGVKGCPPTSPQPPRHAATVMSPAPAPTAALFPPPPAGNPSDPATLEQQQQQWQANNMGNGTGTNIGGASPALLQFQQQQAQGLMGGEAALGRRGSLGGGMDQALTSVLDGFDPMFGESGGAFWEWGNLGAPGTGEVDWSAAPFR</sequence>
<dbReference type="AlphaFoldDB" id="A0A1Y2FVN4"/>
<dbReference type="Proteomes" id="UP000193467">
    <property type="component" value="Unassembled WGS sequence"/>
</dbReference>
<keyword evidence="6" id="KW-0804">Transcription</keyword>
<gene>
    <name evidence="10" type="ORF">BCR35DRAFT_302008</name>
</gene>
<dbReference type="EMBL" id="MCGR01000012">
    <property type="protein sequence ID" value="ORY88093.1"/>
    <property type="molecule type" value="Genomic_DNA"/>
</dbReference>
<reference evidence="10 11" key="1">
    <citation type="submission" date="2016-07" db="EMBL/GenBank/DDBJ databases">
        <title>Pervasive Adenine N6-methylation of Active Genes in Fungi.</title>
        <authorList>
            <consortium name="DOE Joint Genome Institute"/>
            <person name="Mondo S.J."/>
            <person name="Dannebaum R.O."/>
            <person name="Kuo R.C."/>
            <person name="Labutti K."/>
            <person name="Haridas S."/>
            <person name="Kuo A."/>
            <person name="Salamov A."/>
            <person name="Ahrendt S.R."/>
            <person name="Lipzen A."/>
            <person name="Sullivan W."/>
            <person name="Andreopoulos W.B."/>
            <person name="Clum A."/>
            <person name="Lindquist E."/>
            <person name="Daum C."/>
            <person name="Ramamoorthy G.K."/>
            <person name="Gryganskyi A."/>
            <person name="Culley D."/>
            <person name="Magnuson J.K."/>
            <person name="James T.Y."/>
            <person name="O'Malley M.A."/>
            <person name="Stajich J.E."/>
            <person name="Spatafora J.W."/>
            <person name="Visel A."/>
            <person name="Grigoriev I.V."/>
        </authorList>
    </citation>
    <scope>NUCLEOTIDE SEQUENCE [LARGE SCALE GENOMIC DNA]</scope>
    <source>
        <strain evidence="10 11">62-1032</strain>
    </source>
</reference>
<feature type="compositionally biased region" description="Low complexity" evidence="8">
    <location>
        <begin position="28"/>
        <end position="50"/>
    </location>
</feature>
<proteinExistence type="predicted"/>
<comment type="caution">
    <text evidence="10">The sequence shown here is derived from an EMBL/GenBank/DDBJ whole genome shotgun (WGS) entry which is preliminary data.</text>
</comment>
<dbReference type="PROSITE" id="PS00463">
    <property type="entry name" value="ZN2_CY6_FUNGAL_1"/>
    <property type="match status" value="1"/>
</dbReference>
<organism evidence="10 11">
    <name type="scientific">Leucosporidium creatinivorum</name>
    <dbReference type="NCBI Taxonomy" id="106004"/>
    <lineage>
        <taxon>Eukaryota</taxon>
        <taxon>Fungi</taxon>
        <taxon>Dikarya</taxon>
        <taxon>Basidiomycota</taxon>
        <taxon>Pucciniomycotina</taxon>
        <taxon>Microbotryomycetes</taxon>
        <taxon>Leucosporidiales</taxon>
        <taxon>Leucosporidium</taxon>
    </lineage>
</organism>
<keyword evidence="4" id="KW-0805">Transcription regulation</keyword>
<evidence type="ECO:0000256" key="3">
    <source>
        <dbReference type="ARBA" id="ARBA00022833"/>
    </source>
</evidence>
<dbReference type="InterPro" id="IPR051089">
    <property type="entry name" value="prtT"/>
</dbReference>
<evidence type="ECO:0000256" key="7">
    <source>
        <dbReference type="ARBA" id="ARBA00023242"/>
    </source>
</evidence>
<dbReference type="GO" id="GO:0008270">
    <property type="term" value="F:zinc ion binding"/>
    <property type="evidence" value="ECO:0007669"/>
    <property type="project" value="InterPro"/>
</dbReference>
<evidence type="ECO:0000313" key="10">
    <source>
        <dbReference type="EMBL" id="ORY88093.1"/>
    </source>
</evidence>
<dbReference type="InterPro" id="IPR001138">
    <property type="entry name" value="Zn2Cys6_DnaBD"/>
</dbReference>
<evidence type="ECO:0000256" key="1">
    <source>
        <dbReference type="ARBA" id="ARBA00004123"/>
    </source>
</evidence>
<feature type="compositionally biased region" description="Low complexity" evidence="8">
    <location>
        <begin position="1"/>
        <end position="20"/>
    </location>
</feature>
<dbReference type="InParanoid" id="A0A1Y2FVN4"/>
<dbReference type="CDD" id="cd12148">
    <property type="entry name" value="fungal_TF_MHR"/>
    <property type="match status" value="1"/>
</dbReference>
<keyword evidence="11" id="KW-1185">Reference proteome</keyword>
<dbReference type="PANTHER" id="PTHR31845:SF34">
    <property type="entry name" value="TRANSCRIPTIONAL ACTIVATOR OF PROTEASES PRTT"/>
    <property type="match status" value="1"/>
</dbReference>
<dbReference type="InterPro" id="IPR036864">
    <property type="entry name" value="Zn2-C6_fun-type_DNA-bd_sf"/>
</dbReference>
<name>A0A1Y2FVN4_9BASI</name>
<keyword evidence="2" id="KW-0479">Metal-binding</keyword>
<comment type="subcellular location">
    <subcellularLocation>
        <location evidence="1">Nucleus</location>
    </subcellularLocation>
</comment>
<dbReference type="Pfam" id="PF00172">
    <property type="entry name" value="Zn_clus"/>
    <property type="match status" value="1"/>
</dbReference>
<feature type="domain" description="Zn(2)-C6 fungal-type" evidence="9">
    <location>
        <begin position="117"/>
        <end position="148"/>
    </location>
</feature>
<dbReference type="CDD" id="cd00067">
    <property type="entry name" value="GAL4"/>
    <property type="match status" value="1"/>
</dbReference>
<feature type="region of interest" description="Disordered" evidence="8">
    <location>
        <begin position="1"/>
        <end position="115"/>
    </location>
</feature>
<dbReference type="SMART" id="SM00066">
    <property type="entry name" value="GAL4"/>
    <property type="match status" value="1"/>
</dbReference>
<evidence type="ECO:0000256" key="2">
    <source>
        <dbReference type="ARBA" id="ARBA00022723"/>
    </source>
</evidence>
<evidence type="ECO:0000256" key="5">
    <source>
        <dbReference type="ARBA" id="ARBA00023125"/>
    </source>
</evidence>
<feature type="region of interest" description="Disordered" evidence="8">
    <location>
        <begin position="588"/>
        <end position="613"/>
    </location>
</feature>